<evidence type="ECO:0000313" key="3">
    <source>
        <dbReference type="EMBL" id="GGI58400.1"/>
    </source>
</evidence>
<dbReference type="EMBL" id="BMDQ01000005">
    <property type="protein sequence ID" value="GGI58400.1"/>
    <property type="molecule type" value="Genomic_DNA"/>
</dbReference>
<feature type="transmembrane region" description="Helical" evidence="1">
    <location>
        <begin position="280"/>
        <end position="297"/>
    </location>
</feature>
<evidence type="ECO:0000259" key="2">
    <source>
        <dbReference type="Pfam" id="PF00535"/>
    </source>
</evidence>
<feature type="transmembrane region" description="Helical" evidence="1">
    <location>
        <begin position="303"/>
        <end position="323"/>
    </location>
</feature>
<dbReference type="InterPro" id="IPR029044">
    <property type="entry name" value="Nucleotide-diphossugar_trans"/>
</dbReference>
<reference evidence="4" key="1">
    <citation type="journal article" date="2019" name="Int. J. Syst. Evol. Microbiol.">
        <title>The Global Catalogue of Microorganisms (GCM) 10K type strain sequencing project: providing services to taxonomists for standard genome sequencing and annotation.</title>
        <authorList>
            <consortium name="The Broad Institute Genomics Platform"/>
            <consortium name="The Broad Institute Genome Sequencing Center for Infectious Disease"/>
            <person name="Wu L."/>
            <person name="Ma J."/>
        </authorList>
    </citation>
    <scope>NUCLEOTIDE SEQUENCE [LARGE SCALE GENOMIC DNA]</scope>
    <source>
        <strain evidence="4">CCM 8681</strain>
    </source>
</reference>
<feature type="transmembrane region" description="Helical" evidence="1">
    <location>
        <begin position="253"/>
        <end position="273"/>
    </location>
</feature>
<dbReference type="GO" id="GO:0016740">
    <property type="term" value="F:transferase activity"/>
    <property type="evidence" value="ECO:0007669"/>
    <property type="project" value="UniProtKB-KW"/>
</dbReference>
<organism evidence="3 4">
    <name type="scientific">Winogradskyella haliclonae</name>
    <dbReference type="NCBI Taxonomy" id="2048558"/>
    <lineage>
        <taxon>Bacteria</taxon>
        <taxon>Pseudomonadati</taxon>
        <taxon>Bacteroidota</taxon>
        <taxon>Flavobacteriia</taxon>
        <taxon>Flavobacteriales</taxon>
        <taxon>Flavobacteriaceae</taxon>
        <taxon>Winogradskyella</taxon>
    </lineage>
</organism>
<protein>
    <submittedName>
        <fullName evidence="3">Glycosyl transferase family 2</fullName>
    </submittedName>
</protein>
<keyword evidence="4" id="KW-1185">Reference proteome</keyword>
<evidence type="ECO:0000313" key="4">
    <source>
        <dbReference type="Proteomes" id="UP000624701"/>
    </source>
</evidence>
<comment type="caution">
    <text evidence="3">The sequence shown here is derived from an EMBL/GenBank/DDBJ whole genome shotgun (WGS) entry which is preliminary data.</text>
</comment>
<name>A0ABQ2C2E0_9FLAO</name>
<dbReference type="PANTHER" id="PTHR22916">
    <property type="entry name" value="GLYCOSYLTRANSFERASE"/>
    <property type="match status" value="1"/>
</dbReference>
<keyword evidence="1" id="KW-1133">Transmembrane helix</keyword>
<feature type="domain" description="Glycosyltransferase 2-like" evidence="2">
    <location>
        <begin position="19"/>
        <end position="122"/>
    </location>
</feature>
<dbReference type="Pfam" id="PF00535">
    <property type="entry name" value="Glycos_transf_2"/>
    <property type="match status" value="1"/>
</dbReference>
<dbReference type="SUPFAM" id="SSF53448">
    <property type="entry name" value="Nucleotide-diphospho-sugar transferases"/>
    <property type="match status" value="1"/>
</dbReference>
<keyword evidence="3" id="KW-0808">Transferase</keyword>
<keyword evidence="1" id="KW-0812">Transmembrane</keyword>
<dbReference type="PANTHER" id="PTHR22916:SF64">
    <property type="entry name" value="TRANSFERASE, PUTATIVE-RELATED"/>
    <property type="match status" value="1"/>
</dbReference>
<dbReference type="Gene3D" id="3.90.550.10">
    <property type="entry name" value="Spore Coat Polysaccharide Biosynthesis Protein SpsA, Chain A"/>
    <property type="match status" value="1"/>
</dbReference>
<evidence type="ECO:0000256" key="1">
    <source>
        <dbReference type="SAM" id="Phobius"/>
    </source>
</evidence>
<keyword evidence="1" id="KW-0472">Membrane</keyword>
<accession>A0ABQ2C2E0</accession>
<sequence length="346" mass="39842">MAFLYTILTFVDMEPLRYSFIIPVYNRPKEIEELLESFSKLKGSISFEIVIVEDGSTQTSEHVISDYNDKLNISYFFKKNSGPGDSRNYGMKYAKGNYYIILDSDVILPENYLIETDNFLNNKFYHCFGGPDAAHSTFSNLQKSINFAMTSFITTGGIRGGSEALEDFQPRSFNMGLSKEAFIATGGFGKVHPGEDPDLVLRLKALNYKTTLLKNAYVYHKRRISWRKFYKQVNKFGQVRPILNKWHPSSKKITYWFPTIFTLGILLSTLLLFLHIYIPIYVYGFYFLLVLILSTVSNKNIWVGFQSLLAVCVQFFGYGYGFLISTIKLKVLKGKPEKIFPKLFFK</sequence>
<proteinExistence type="predicted"/>
<gene>
    <name evidence="3" type="ORF">GCM10011444_27090</name>
</gene>
<dbReference type="InterPro" id="IPR001173">
    <property type="entry name" value="Glyco_trans_2-like"/>
</dbReference>
<dbReference type="Proteomes" id="UP000624701">
    <property type="component" value="Unassembled WGS sequence"/>
</dbReference>